<dbReference type="PANTHER" id="PTHR43675">
    <property type="entry name" value="ARSENITE METHYLTRANSFERASE"/>
    <property type="match status" value="1"/>
</dbReference>
<comment type="similarity">
    <text evidence="3">Belongs to the methyltransferase superfamily. Arsenite methyltransferase family.</text>
</comment>
<comment type="catalytic activity">
    <reaction evidence="7">
        <text>arsenic triglutathione + 2 [thioredoxin]-dithiol + 2 S-adenosyl-L-methionine + H2O = dimethylarsinous acid + 2 [thioredoxin]-disulfide + 3 glutathione + 2 S-adenosyl-L-homocysteine + 2 H(+)</text>
        <dbReference type="Rhea" id="RHEA:69464"/>
        <dbReference type="Rhea" id="RHEA-COMP:10698"/>
        <dbReference type="Rhea" id="RHEA-COMP:10700"/>
        <dbReference type="ChEBI" id="CHEBI:15377"/>
        <dbReference type="ChEBI" id="CHEBI:15378"/>
        <dbReference type="ChEBI" id="CHEBI:23808"/>
        <dbReference type="ChEBI" id="CHEBI:29950"/>
        <dbReference type="ChEBI" id="CHEBI:50058"/>
        <dbReference type="ChEBI" id="CHEBI:57856"/>
        <dbReference type="ChEBI" id="CHEBI:57925"/>
        <dbReference type="ChEBI" id="CHEBI:59789"/>
        <dbReference type="ChEBI" id="CHEBI:183640"/>
        <dbReference type="EC" id="2.1.1.137"/>
    </reaction>
</comment>
<feature type="domain" description="Methyltransferase" evidence="9">
    <location>
        <begin position="62"/>
        <end position="214"/>
    </location>
</feature>
<evidence type="ECO:0000256" key="2">
    <source>
        <dbReference type="ARBA" id="ARBA00022691"/>
    </source>
</evidence>
<evidence type="ECO:0000256" key="8">
    <source>
        <dbReference type="ARBA" id="ARBA00048428"/>
    </source>
</evidence>
<dbReference type="RefSeq" id="WP_094788973.1">
    <property type="nucleotide sequence ID" value="NZ_NDXW01000001.1"/>
</dbReference>
<comment type="caution">
    <text evidence="10">The sequence shown here is derived from an EMBL/GenBank/DDBJ whole genome shotgun (WGS) entry which is preliminary data.</text>
</comment>
<sequence>MQDHIKNYYGKVLKKSQDLQTDACTTSDQPTPDIQQAMALVHETVKNRYFGCGFIVPALINECKVLDLGCGSGRDCYVLAHLVREKGQVHGVDMTDEQIAVANEFKDYHQKQFGYGNNNVTFYQGYIEDLLSLGLMPNSFDIIVSNCVINLSPAKKKVFEQAYQLLKAGGELYFSDVYASRRVPQTLQNDSQLYGECLSGALYWQDFLSIAKNSGFTDPRLVNDRPIMIKNSEIQQKLNNIKFYSATYRLFKLPLLDDNCEDYGQAVVYKGTIPYFESCITLDKHHIFEKGKVYSVCGNTWRMLNETRFKPHFEFIGSFDKHFGPYTECGIDIPFDKTIINESTDRLGCC</sequence>
<comment type="catalytic activity">
    <reaction evidence="8">
        <text>arsenic triglutathione + 3 [thioredoxin]-dithiol + 3 S-adenosyl-L-methionine = trimethylarsine + 3 [thioredoxin]-disulfide + 3 glutathione + 3 S-adenosyl-L-homocysteine + 3 H(+)</text>
        <dbReference type="Rhea" id="RHEA:69432"/>
        <dbReference type="Rhea" id="RHEA-COMP:10698"/>
        <dbReference type="Rhea" id="RHEA-COMP:10700"/>
        <dbReference type="ChEBI" id="CHEBI:15378"/>
        <dbReference type="ChEBI" id="CHEBI:27130"/>
        <dbReference type="ChEBI" id="CHEBI:29950"/>
        <dbReference type="ChEBI" id="CHEBI:50058"/>
        <dbReference type="ChEBI" id="CHEBI:57856"/>
        <dbReference type="ChEBI" id="CHEBI:57925"/>
        <dbReference type="ChEBI" id="CHEBI:59789"/>
        <dbReference type="ChEBI" id="CHEBI:183640"/>
        <dbReference type="EC" id="2.1.1.137"/>
    </reaction>
</comment>
<name>A0A4P9VUQ2_9GAMM</name>
<reference evidence="10 11" key="1">
    <citation type="submission" date="2017-04" db="EMBL/GenBank/DDBJ databases">
        <title>Draft genome sequence of Zooshikella ganghwensis VG4 isolated from Red Sea sediments.</title>
        <authorList>
            <person name="Rehman Z."/>
            <person name="Alam I."/>
            <person name="Kamau A."/>
            <person name="Bajic V."/>
            <person name="Leiknes T."/>
        </authorList>
    </citation>
    <scope>NUCLEOTIDE SEQUENCE [LARGE SCALE GENOMIC DNA]</scope>
    <source>
        <strain evidence="10 11">VG4</strain>
    </source>
</reference>
<keyword evidence="2" id="KW-0949">S-adenosyl-L-methionine</keyword>
<dbReference type="Proteomes" id="UP000257039">
    <property type="component" value="Unassembled WGS sequence"/>
</dbReference>
<dbReference type="AlphaFoldDB" id="A0A4P9VUQ2"/>
<evidence type="ECO:0000256" key="5">
    <source>
        <dbReference type="ARBA" id="ARBA00034545"/>
    </source>
</evidence>
<dbReference type="Pfam" id="PF13847">
    <property type="entry name" value="Methyltransf_31"/>
    <property type="match status" value="1"/>
</dbReference>
<dbReference type="EMBL" id="NDXW01000001">
    <property type="protein sequence ID" value="RDH46164.1"/>
    <property type="molecule type" value="Genomic_DNA"/>
</dbReference>
<evidence type="ECO:0000256" key="1">
    <source>
        <dbReference type="ARBA" id="ARBA00022679"/>
    </source>
</evidence>
<evidence type="ECO:0000313" key="11">
    <source>
        <dbReference type="Proteomes" id="UP000257039"/>
    </source>
</evidence>
<evidence type="ECO:0000256" key="7">
    <source>
        <dbReference type="ARBA" id="ARBA00047943"/>
    </source>
</evidence>
<dbReference type="EC" id="2.1.1.137" evidence="4"/>
<dbReference type="SUPFAM" id="SSF53335">
    <property type="entry name" value="S-adenosyl-L-methionine-dependent methyltransferases"/>
    <property type="match status" value="1"/>
</dbReference>
<dbReference type="PANTHER" id="PTHR43675:SF8">
    <property type="entry name" value="ARSENITE METHYLTRANSFERASE"/>
    <property type="match status" value="1"/>
</dbReference>
<dbReference type="GO" id="GO:0030791">
    <property type="term" value="F:arsenite methyltransferase activity"/>
    <property type="evidence" value="ECO:0007669"/>
    <property type="project" value="UniProtKB-EC"/>
</dbReference>
<gene>
    <name evidence="10" type="ORF">B9G39_23435</name>
</gene>
<dbReference type="InterPro" id="IPR025714">
    <property type="entry name" value="Methyltranfer_dom"/>
</dbReference>
<comment type="catalytic activity">
    <reaction evidence="6">
        <text>arsenic triglutathione + [thioredoxin]-dithiol + S-adenosyl-L-methionine + 2 H2O = methylarsonous acid + [thioredoxin]-disulfide + 3 glutathione + S-adenosyl-L-homocysteine + H(+)</text>
        <dbReference type="Rhea" id="RHEA:69460"/>
        <dbReference type="Rhea" id="RHEA-COMP:10698"/>
        <dbReference type="Rhea" id="RHEA-COMP:10700"/>
        <dbReference type="ChEBI" id="CHEBI:15377"/>
        <dbReference type="ChEBI" id="CHEBI:15378"/>
        <dbReference type="ChEBI" id="CHEBI:17826"/>
        <dbReference type="ChEBI" id="CHEBI:29950"/>
        <dbReference type="ChEBI" id="CHEBI:50058"/>
        <dbReference type="ChEBI" id="CHEBI:57856"/>
        <dbReference type="ChEBI" id="CHEBI:57925"/>
        <dbReference type="ChEBI" id="CHEBI:59789"/>
        <dbReference type="ChEBI" id="CHEBI:183640"/>
        <dbReference type="EC" id="2.1.1.137"/>
    </reaction>
</comment>
<evidence type="ECO:0000259" key="9">
    <source>
        <dbReference type="Pfam" id="PF13847"/>
    </source>
</evidence>
<dbReference type="CDD" id="cd02440">
    <property type="entry name" value="AdoMet_MTases"/>
    <property type="match status" value="1"/>
</dbReference>
<evidence type="ECO:0000256" key="4">
    <source>
        <dbReference type="ARBA" id="ARBA00034521"/>
    </source>
</evidence>
<proteinExistence type="inferred from homology"/>
<keyword evidence="11" id="KW-1185">Reference proteome</keyword>
<protein>
    <recommendedName>
        <fullName evidence="5">Arsenite methyltransferase</fullName>
        <ecNumber evidence="4">2.1.1.137</ecNumber>
    </recommendedName>
</protein>
<dbReference type="InterPro" id="IPR029063">
    <property type="entry name" value="SAM-dependent_MTases_sf"/>
</dbReference>
<evidence type="ECO:0000313" key="10">
    <source>
        <dbReference type="EMBL" id="RDH46164.1"/>
    </source>
</evidence>
<organism evidence="10 11">
    <name type="scientific">Zooshikella ganghwensis</name>
    <dbReference type="NCBI Taxonomy" id="202772"/>
    <lineage>
        <taxon>Bacteria</taxon>
        <taxon>Pseudomonadati</taxon>
        <taxon>Pseudomonadota</taxon>
        <taxon>Gammaproteobacteria</taxon>
        <taxon>Oceanospirillales</taxon>
        <taxon>Zooshikellaceae</taxon>
        <taxon>Zooshikella</taxon>
    </lineage>
</organism>
<keyword evidence="1 10" id="KW-0808">Transferase</keyword>
<accession>A0A4P9VUQ2</accession>
<dbReference type="InterPro" id="IPR026669">
    <property type="entry name" value="Arsenite_MeTrfase-like"/>
</dbReference>
<dbReference type="Gene3D" id="3.40.50.150">
    <property type="entry name" value="Vaccinia Virus protein VP39"/>
    <property type="match status" value="1"/>
</dbReference>
<dbReference type="GO" id="GO:0032259">
    <property type="term" value="P:methylation"/>
    <property type="evidence" value="ECO:0007669"/>
    <property type="project" value="UniProtKB-KW"/>
</dbReference>
<dbReference type="Gene3D" id="3.40.5.100">
    <property type="match status" value="1"/>
</dbReference>
<keyword evidence="10" id="KW-0489">Methyltransferase</keyword>
<evidence type="ECO:0000256" key="6">
    <source>
        <dbReference type="ARBA" id="ARBA00047941"/>
    </source>
</evidence>
<evidence type="ECO:0000256" key="3">
    <source>
        <dbReference type="ARBA" id="ARBA00034487"/>
    </source>
</evidence>